<proteinExistence type="inferred from homology"/>
<dbReference type="InterPro" id="IPR036577">
    <property type="entry name" value="PSI_PsaF_sf"/>
</dbReference>
<keyword evidence="4" id="KW-0793">Thylakoid</keyword>
<dbReference type="EMBL" id="RCHU01000718">
    <property type="protein sequence ID" value="TKR97692.1"/>
    <property type="molecule type" value="Genomic_DNA"/>
</dbReference>
<comment type="caution">
    <text evidence="5">The sequence shown here is derived from an EMBL/GenBank/DDBJ whole genome shotgun (WGS) entry which is preliminary data.</text>
</comment>
<gene>
    <name evidence="5" type="ORF">D5086_0000213370</name>
</gene>
<keyword evidence="4" id="KW-0150">Chloroplast</keyword>
<comment type="function">
    <text evidence="4">Participates in efficiency of electron transfer from plastocyanin to P700 (or cytochrome c553 in algae and cyanobacteria). This plastocyanin-docking protein contributes to the specific association of plastocyanin to PSI.</text>
</comment>
<dbReference type="SUPFAM" id="SSF81536">
    <property type="entry name" value="Subunit III of photosystem I reaction centre, PsaF"/>
    <property type="match status" value="1"/>
</dbReference>
<dbReference type="GO" id="GO:0009535">
    <property type="term" value="C:chloroplast thylakoid membrane"/>
    <property type="evidence" value="ECO:0007669"/>
    <property type="project" value="TreeGrafter"/>
</dbReference>
<keyword evidence="3 4" id="KW-0603">Photosystem I</keyword>
<keyword evidence="2 4" id="KW-0602">Photosynthesis</keyword>
<evidence type="ECO:0000256" key="1">
    <source>
        <dbReference type="ARBA" id="ARBA00008386"/>
    </source>
</evidence>
<dbReference type="STRING" id="43335.A0A4U5PKY3"/>
<dbReference type="FunFam" id="1.10.8.110:FF:000001">
    <property type="entry name" value="Photosystem I reaction center subunit III"/>
    <property type="match status" value="1"/>
</dbReference>
<sequence length="269" mass="29448">MSLTIPSNLSMLKPKLGVSQMTPIKPRSMVVCSASQTPSTQEKSSPPLQAFSAALALSSILLSAPLPAVADISGLTPCKDSKQFAKREKQQIKKLESSLKLYSPDSAPALAIKATVEKTKRRFDNYGKQGLLCGSDGLPHLIVSGDQRHWGEFITPGILFLYIAGWIGWVGRSYLIAISDEKKPAMKEIIIDVPLATGRLDHRQDIFEGLAKERSARVVHCLGSCVDEEGEVSCVLFLNIYLYVSNAYVGHYENLKAMLFFSLCGKEVD</sequence>
<evidence type="ECO:0000256" key="4">
    <source>
        <dbReference type="RuleBase" id="RU368107"/>
    </source>
</evidence>
<protein>
    <recommendedName>
        <fullName evidence="4">Photosystem I reaction center subunit III</fullName>
    </recommendedName>
    <alternativeName>
        <fullName evidence="4">PSI-F</fullName>
    </alternativeName>
</protein>
<name>A0A4U5PKY3_POPAL</name>
<dbReference type="Gene3D" id="1.10.8.110">
    <property type="entry name" value="Photosystem I PsaF, reaction centre subunit III"/>
    <property type="match status" value="1"/>
</dbReference>
<organism evidence="5">
    <name type="scientific">Populus alba</name>
    <name type="common">White poplar</name>
    <dbReference type="NCBI Taxonomy" id="43335"/>
    <lineage>
        <taxon>Eukaryota</taxon>
        <taxon>Viridiplantae</taxon>
        <taxon>Streptophyta</taxon>
        <taxon>Embryophyta</taxon>
        <taxon>Tracheophyta</taxon>
        <taxon>Spermatophyta</taxon>
        <taxon>Magnoliopsida</taxon>
        <taxon>eudicotyledons</taxon>
        <taxon>Gunneridae</taxon>
        <taxon>Pentapetalae</taxon>
        <taxon>rosids</taxon>
        <taxon>fabids</taxon>
        <taxon>Malpighiales</taxon>
        <taxon>Salicaceae</taxon>
        <taxon>Saliceae</taxon>
        <taxon>Populus</taxon>
    </lineage>
</organism>
<evidence type="ECO:0000313" key="5">
    <source>
        <dbReference type="EMBL" id="TKR97692.1"/>
    </source>
</evidence>
<dbReference type="Pfam" id="PF02507">
    <property type="entry name" value="PSI_PsaF"/>
    <property type="match status" value="1"/>
</dbReference>
<comment type="similarity">
    <text evidence="1 4">Belongs to the PsaF family.</text>
</comment>
<dbReference type="PANTHER" id="PTHR34939">
    <property type="entry name" value="PHOTOSYSTEM I REACTION CENTER SUBUNIT III, CHLOROPLASTIC"/>
    <property type="match status" value="1"/>
</dbReference>
<accession>A0A4U5PKY3</accession>
<comment type="subcellular location">
    <subcellularLocation>
        <location evidence="4">Plastid</location>
        <location evidence="4">Chloroplast thylakoid lumen</location>
    </subcellularLocation>
</comment>
<evidence type="ECO:0000256" key="3">
    <source>
        <dbReference type="ARBA" id="ARBA00022836"/>
    </source>
</evidence>
<evidence type="ECO:0000256" key="2">
    <source>
        <dbReference type="ARBA" id="ARBA00022531"/>
    </source>
</evidence>
<keyword evidence="4" id="KW-0934">Plastid</keyword>
<dbReference type="AlphaFoldDB" id="A0A4U5PKY3"/>
<reference evidence="5" key="1">
    <citation type="submission" date="2018-10" db="EMBL/GenBank/DDBJ databases">
        <title>Population genomic analysis revealed the cold adaptation of white poplar.</title>
        <authorList>
            <person name="Liu Y.-J."/>
        </authorList>
    </citation>
    <scope>NUCLEOTIDE SEQUENCE [LARGE SCALE GENOMIC DNA]</scope>
    <source>
        <strain evidence="5">PAL-ZL1</strain>
    </source>
</reference>
<dbReference type="GO" id="GO:0009538">
    <property type="term" value="C:photosystem I reaction center"/>
    <property type="evidence" value="ECO:0007669"/>
    <property type="project" value="UniProtKB-UniRule"/>
</dbReference>
<dbReference type="PANTHER" id="PTHR34939:SF1">
    <property type="entry name" value="PHOTOSYSTEM I REACTION CENTER SUBUNIT III, CHLOROPLASTIC"/>
    <property type="match status" value="1"/>
</dbReference>
<dbReference type="GO" id="GO:0009543">
    <property type="term" value="C:chloroplast thylakoid lumen"/>
    <property type="evidence" value="ECO:0007669"/>
    <property type="project" value="UniProtKB-SubCell"/>
</dbReference>
<dbReference type="InterPro" id="IPR003666">
    <property type="entry name" value="PSI_PsaF"/>
</dbReference>
<dbReference type="GO" id="GO:0015979">
    <property type="term" value="P:photosynthesis"/>
    <property type="evidence" value="ECO:0007669"/>
    <property type="project" value="UniProtKB-UniRule"/>
</dbReference>